<evidence type="ECO:0000256" key="5">
    <source>
        <dbReference type="ARBA" id="ARBA00022989"/>
    </source>
</evidence>
<dbReference type="InterPro" id="IPR038379">
    <property type="entry name" value="SecE_sf"/>
</dbReference>
<dbReference type="GO" id="GO:0006605">
    <property type="term" value="P:protein targeting"/>
    <property type="evidence" value="ECO:0007669"/>
    <property type="project" value="UniProtKB-UniRule"/>
</dbReference>
<evidence type="ECO:0000256" key="2">
    <source>
        <dbReference type="ARBA" id="ARBA00022448"/>
    </source>
</evidence>
<dbReference type="NCBIfam" id="TIGR00964">
    <property type="entry name" value="secE_bact"/>
    <property type="match status" value="1"/>
</dbReference>
<evidence type="ECO:0000256" key="1">
    <source>
        <dbReference type="ARBA" id="ARBA00004370"/>
    </source>
</evidence>
<accession>A0A9D9E9G3</accession>
<dbReference type="GO" id="GO:0065002">
    <property type="term" value="P:intracellular protein transmembrane transport"/>
    <property type="evidence" value="ECO:0007669"/>
    <property type="project" value="UniProtKB-UniRule"/>
</dbReference>
<keyword evidence="5 8" id="KW-1133">Transmembrane helix</keyword>
<comment type="subcellular location">
    <subcellularLocation>
        <location evidence="8">Cell membrane</location>
        <topology evidence="8">Single-pass membrane protein</topology>
    </subcellularLocation>
    <subcellularLocation>
        <location evidence="1">Membrane</location>
    </subcellularLocation>
</comment>
<sequence length="60" mass="6913">MFKKIGKYFKECYLEMKKVSWPGHGEVLQSAKIVIISTICFAIILGLVDFVLLRGLYLIF</sequence>
<keyword evidence="8" id="KW-1003">Cell membrane</keyword>
<comment type="function">
    <text evidence="8">Essential subunit of the Sec protein translocation channel SecYEG. Clamps together the 2 halves of SecY. May contact the channel plug during translocation.</text>
</comment>
<keyword evidence="4 8" id="KW-0653">Protein transport</keyword>
<evidence type="ECO:0000313" key="9">
    <source>
        <dbReference type="EMBL" id="MBO8442436.1"/>
    </source>
</evidence>
<keyword evidence="6 8" id="KW-0811">Translocation</keyword>
<dbReference type="Pfam" id="PF00584">
    <property type="entry name" value="SecE"/>
    <property type="match status" value="1"/>
</dbReference>
<protein>
    <recommendedName>
        <fullName evidence="8">Protein translocase subunit SecE</fullName>
    </recommendedName>
</protein>
<keyword evidence="7 8" id="KW-0472">Membrane</keyword>
<dbReference type="InterPro" id="IPR005807">
    <property type="entry name" value="SecE_bac"/>
</dbReference>
<reference evidence="9" key="2">
    <citation type="journal article" date="2021" name="PeerJ">
        <title>Extensive microbial diversity within the chicken gut microbiome revealed by metagenomics and culture.</title>
        <authorList>
            <person name="Gilroy R."/>
            <person name="Ravi A."/>
            <person name="Getino M."/>
            <person name="Pursley I."/>
            <person name="Horton D.L."/>
            <person name="Alikhan N.F."/>
            <person name="Baker D."/>
            <person name="Gharbi K."/>
            <person name="Hall N."/>
            <person name="Watson M."/>
            <person name="Adriaenssens E.M."/>
            <person name="Foster-Nyarko E."/>
            <person name="Jarju S."/>
            <person name="Secka A."/>
            <person name="Antonio M."/>
            <person name="Oren A."/>
            <person name="Chaudhuri R.R."/>
            <person name="La Ragione R."/>
            <person name="Hildebrand F."/>
            <person name="Pallen M.J."/>
        </authorList>
    </citation>
    <scope>NUCLEOTIDE SEQUENCE</scope>
    <source>
        <strain evidence="9">11167</strain>
    </source>
</reference>
<dbReference type="GO" id="GO:0008320">
    <property type="term" value="F:protein transmembrane transporter activity"/>
    <property type="evidence" value="ECO:0007669"/>
    <property type="project" value="UniProtKB-UniRule"/>
</dbReference>
<reference evidence="9" key="1">
    <citation type="submission" date="2020-10" db="EMBL/GenBank/DDBJ databases">
        <authorList>
            <person name="Gilroy R."/>
        </authorList>
    </citation>
    <scope>NUCLEOTIDE SEQUENCE</scope>
    <source>
        <strain evidence="9">11167</strain>
    </source>
</reference>
<evidence type="ECO:0000256" key="3">
    <source>
        <dbReference type="ARBA" id="ARBA00022692"/>
    </source>
</evidence>
<dbReference type="Proteomes" id="UP000823633">
    <property type="component" value="Unassembled WGS sequence"/>
</dbReference>
<dbReference type="AlphaFoldDB" id="A0A9D9E9G3"/>
<dbReference type="GO" id="GO:0009306">
    <property type="term" value="P:protein secretion"/>
    <property type="evidence" value="ECO:0007669"/>
    <property type="project" value="UniProtKB-UniRule"/>
</dbReference>
<evidence type="ECO:0000256" key="7">
    <source>
        <dbReference type="ARBA" id="ARBA00023136"/>
    </source>
</evidence>
<gene>
    <name evidence="8 9" type="primary">secE</name>
    <name evidence="9" type="ORF">IAC42_01555</name>
</gene>
<feature type="transmembrane region" description="Helical" evidence="8">
    <location>
        <begin position="33"/>
        <end position="57"/>
    </location>
</feature>
<dbReference type="Gene3D" id="1.20.5.1030">
    <property type="entry name" value="Preprotein translocase secy subunit"/>
    <property type="match status" value="1"/>
</dbReference>
<dbReference type="HAMAP" id="MF_00422">
    <property type="entry name" value="SecE"/>
    <property type="match status" value="1"/>
</dbReference>
<comment type="caution">
    <text evidence="9">The sequence shown here is derived from an EMBL/GenBank/DDBJ whole genome shotgun (WGS) entry which is preliminary data.</text>
</comment>
<evidence type="ECO:0000256" key="8">
    <source>
        <dbReference type="HAMAP-Rule" id="MF_00422"/>
    </source>
</evidence>
<organism evidence="9 10">
    <name type="scientific">Candidatus Aphodenecus pullistercoris</name>
    <dbReference type="NCBI Taxonomy" id="2840669"/>
    <lineage>
        <taxon>Bacteria</taxon>
        <taxon>Pseudomonadati</taxon>
        <taxon>Spirochaetota</taxon>
        <taxon>Spirochaetia</taxon>
        <taxon>Spirochaetales</taxon>
        <taxon>Candidatus Aphodenecus</taxon>
    </lineage>
</organism>
<name>A0A9D9E9G3_9SPIR</name>
<evidence type="ECO:0000256" key="6">
    <source>
        <dbReference type="ARBA" id="ARBA00023010"/>
    </source>
</evidence>
<comment type="subunit">
    <text evidence="8">Component of the Sec protein translocase complex. Heterotrimer consisting of SecY, SecE and SecG subunits. The heterotrimers can form oligomers, although 1 heterotrimer is thought to be able to translocate proteins. Interacts with the ribosome. Interacts with SecDF, and other proteins may be involved. Interacts with SecA.</text>
</comment>
<dbReference type="GO" id="GO:0005886">
    <property type="term" value="C:plasma membrane"/>
    <property type="evidence" value="ECO:0007669"/>
    <property type="project" value="UniProtKB-SubCell"/>
</dbReference>
<dbReference type="GO" id="GO:0043952">
    <property type="term" value="P:protein transport by the Sec complex"/>
    <property type="evidence" value="ECO:0007669"/>
    <property type="project" value="UniProtKB-UniRule"/>
</dbReference>
<comment type="similarity">
    <text evidence="8">Belongs to the SecE/SEC61-gamma family.</text>
</comment>
<keyword evidence="2 8" id="KW-0813">Transport</keyword>
<dbReference type="PROSITE" id="PS01067">
    <property type="entry name" value="SECE_SEC61G"/>
    <property type="match status" value="1"/>
</dbReference>
<evidence type="ECO:0000313" key="10">
    <source>
        <dbReference type="Proteomes" id="UP000823633"/>
    </source>
</evidence>
<dbReference type="InterPro" id="IPR001901">
    <property type="entry name" value="Translocase_SecE/Sec61-g"/>
</dbReference>
<keyword evidence="3 8" id="KW-0812">Transmembrane</keyword>
<evidence type="ECO:0000256" key="4">
    <source>
        <dbReference type="ARBA" id="ARBA00022927"/>
    </source>
</evidence>
<dbReference type="EMBL" id="JADIMU010000012">
    <property type="protein sequence ID" value="MBO8442436.1"/>
    <property type="molecule type" value="Genomic_DNA"/>
</dbReference>
<proteinExistence type="inferred from homology"/>